<evidence type="ECO:0000313" key="3">
    <source>
        <dbReference type="Proteomes" id="UP000179164"/>
    </source>
</evidence>
<evidence type="ECO:0000256" key="1">
    <source>
        <dbReference type="SAM" id="MobiDB-lite"/>
    </source>
</evidence>
<feature type="compositionally biased region" description="Basic residues" evidence="1">
    <location>
        <begin position="1"/>
        <end position="17"/>
    </location>
</feature>
<gene>
    <name evidence="2" type="ORF">A2898_01495</name>
</gene>
<accession>A0A1G2B421</accession>
<sequence length="168" mass="18086">MRFPGRTKHLMPTHHSRYTVTASSHRDRLRAKRKAAARSRMAQAVLIFFAVGSMIALSGCVKPVTNTAADIVNATTGIGAVPLKQQAEKDLAIAKAKELWRALSLSGKDLSSGPCLTNEAVPGWVADIAHNPRQPVDNLSENQCSAYRDGAATHFVELDEGGNLIQAQ</sequence>
<dbReference type="Proteomes" id="UP000179164">
    <property type="component" value="Unassembled WGS sequence"/>
</dbReference>
<dbReference type="EMBL" id="MHKE01000012">
    <property type="protein sequence ID" value="OGY83932.1"/>
    <property type="molecule type" value="Genomic_DNA"/>
</dbReference>
<protein>
    <submittedName>
        <fullName evidence="2">Uncharacterized protein</fullName>
    </submittedName>
</protein>
<comment type="caution">
    <text evidence="2">The sequence shown here is derived from an EMBL/GenBank/DDBJ whole genome shotgun (WGS) entry which is preliminary data.</text>
</comment>
<evidence type="ECO:0000313" key="2">
    <source>
        <dbReference type="EMBL" id="OGY83932.1"/>
    </source>
</evidence>
<feature type="region of interest" description="Disordered" evidence="1">
    <location>
        <begin position="1"/>
        <end position="25"/>
    </location>
</feature>
<organism evidence="2 3">
    <name type="scientific">Candidatus Kerfeldbacteria bacterium RIFCSPLOWO2_01_FULL_48_11</name>
    <dbReference type="NCBI Taxonomy" id="1798543"/>
    <lineage>
        <taxon>Bacteria</taxon>
        <taxon>Candidatus Kerfeldiibacteriota</taxon>
    </lineage>
</organism>
<dbReference type="STRING" id="1798543.A2898_01495"/>
<name>A0A1G2B421_9BACT</name>
<dbReference type="AlphaFoldDB" id="A0A1G2B421"/>
<reference evidence="2 3" key="1">
    <citation type="journal article" date="2016" name="Nat. Commun.">
        <title>Thousands of microbial genomes shed light on interconnected biogeochemical processes in an aquifer system.</title>
        <authorList>
            <person name="Anantharaman K."/>
            <person name="Brown C.T."/>
            <person name="Hug L.A."/>
            <person name="Sharon I."/>
            <person name="Castelle C.J."/>
            <person name="Probst A.J."/>
            <person name="Thomas B.C."/>
            <person name="Singh A."/>
            <person name="Wilkins M.J."/>
            <person name="Karaoz U."/>
            <person name="Brodie E.L."/>
            <person name="Williams K.H."/>
            <person name="Hubbard S.S."/>
            <person name="Banfield J.F."/>
        </authorList>
    </citation>
    <scope>NUCLEOTIDE SEQUENCE [LARGE SCALE GENOMIC DNA]</scope>
</reference>
<proteinExistence type="predicted"/>